<dbReference type="SUPFAM" id="SSF81345">
    <property type="entry name" value="ABC transporter involved in vitamin B12 uptake, BtuC"/>
    <property type="match status" value="1"/>
</dbReference>
<evidence type="ECO:0000313" key="9">
    <source>
        <dbReference type="EMBL" id="GAA4265089.1"/>
    </source>
</evidence>
<evidence type="ECO:0000256" key="8">
    <source>
        <dbReference type="SAM" id="Phobius"/>
    </source>
</evidence>
<sequence>MSRASTLEATPRATAALTRPRASPGAARLLPALALAAGVLVLAALLSIAVGAHPVPLGTVWQALVHPGSSYDDTVVQSRIPRTVLGLLCGAALAVAGVVVQGLTRNPLGDPGLLGVNVGASTAIVVGLTFFGVGTGSARVWLAVPGALLAVVAVHALGSGRRGASPVRLVLAGAVVSAILAAVIQAVTLTHPATFADYRFWVVGSLAGRDPGVVSQVLPVLISGGALTLLLPGALNALALGDDTATALGVAVGRTRIVGALAATLLCAGSTAAIGPIAFVGLAVPHIVRGFTGGDHRWLLPFSALLGPTLLLLADVVGRVVASPQELSVGVVTAFLGAPVLLLAVRRMRGRE</sequence>
<feature type="transmembrane region" description="Helical" evidence="8">
    <location>
        <begin position="169"/>
        <end position="189"/>
    </location>
</feature>
<keyword evidence="7 8" id="KW-0472">Membrane</keyword>
<dbReference type="Gene3D" id="1.10.3470.10">
    <property type="entry name" value="ABC transporter involved in vitamin B12 uptake, BtuC"/>
    <property type="match status" value="1"/>
</dbReference>
<feature type="transmembrane region" description="Helical" evidence="8">
    <location>
        <begin position="298"/>
        <end position="321"/>
    </location>
</feature>
<feature type="transmembrane region" description="Helical" evidence="8">
    <location>
        <begin position="80"/>
        <end position="100"/>
    </location>
</feature>
<comment type="similarity">
    <text evidence="2">Belongs to the binding-protein-dependent transport system permease family. FecCD subfamily.</text>
</comment>
<protein>
    <submittedName>
        <fullName evidence="9">Iron chelate uptake ABC transporter family permease subunit</fullName>
    </submittedName>
</protein>
<feature type="transmembrane region" description="Helical" evidence="8">
    <location>
        <begin position="327"/>
        <end position="345"/>
    </location>
</feature>
<gene>
    <name evidence="9" type="ORF">GCM10022256_07010</name>
</gene>
<evidence type="ECO:0000256" key="5">
    <source>
        <dbReference type="ARBA" id="ARBA00022692"/>
    </source>
</evidence>
<keyword evidence="6 8" id="KW-1133">Transmembrane helix</keyword>
<evidence type="ECO:0000256" key="6">
    <source>
        <dbReference type="ARBA" id="ARBA00022989"/>
    </source>
</evidence>
<feature type="transmembrane region" description="Helical" evidence="8">
    <location>
        <begin position="257"/>
        <end position="286"/>
    </location>
</feature>
<dbReference type="Pfam" id="PF01032">
    <property type="entry name" value="FecCD"/>
    <property type="match status" value="1"/>
</dbReference>
<feature type="transmembrane region" description="Helical" evidence="8">
    <location>
        <begin position="112"/>
        <end position="134"/>
    </location>
</feature>
<organism evidence="9 10">
    <name type="scientific">Frondihabitans peucedani</name>
    <dbReference type="NCBI Taxonomy" id="598626"/>
    <lineage>
        <taxon>Bacteria</taxon>
        <taxon>Bacillati</taxon>
        <taxon>Actinomycetota</taxon>
        <taxon>Actinomycetes</taxon>
        <taxon>Micrococcales</taxon>
        <taxon>Microbacteriaceae</taxon>
        <taxon>Frondihabitans</taxon>
    </lineage>
</organism>
<evidence type="ECO:0000256" key="2">
    <source>
        <dbReference type="ARBA" id="ARBA00007935"/>
    </source>
</evidence>
<evidence type="ECO:0000256" key="7">
    <source>
        <dbReference type="ARBA" id="ARBA00023136"/>
    </source>
</evidence>
<dbReference type="Proteomes" id="UP001501594">
    <property type="component" value="Unassembled WGS sequence"/>
</dbReference>
<evidence type="ECO:0000256" key="1">
    <source>
        <dbReference type="ARBA" id="ARBA00004651"/>
    </source>
</evidence>
<accession>A0ABP8DZE7</accession>
<dbReference type="PANTHER" id="PTHR30472">
    <property type="entry name" value="FERRIC ENTEROBACTIN TRANSPORT SYSTEM PERMEASE PROTEIN"/>
    <property type="match status" value="1"/>
</dbReference>
<feature type="transmembrane region" description="Helical" evidence="8">
    <location>
        <begin position="140"/>
        <end position="157"/>
    </location>
</feature>
<evidence type="ECO:0000313" key="10">
    <source>
        <dbReference type="Proteomes" id="UP001501594"/>
    </source>
</evidence>
<keyword evidence="3" id="KW-0813">Transport</keyword>
<dbReference type="EMBL" id="BAABAU010000001">
    <property type="protein sequence ID" value="GAA4265089.1"/>
    <property type="molecule type" value="Genomic_DNA"/>
</dbReference>
<proteinExistence type="inferred from homology"/>
<name>A0ABP8DZE7_9MICO</name>
<comment type="caution">
    <text evidence="9">The sequence shown here is derived from an EMBL/GenBank/DDBJ whole genome shotgun (WGS) entry which is preliminary data.</text>
</comment>
<evidence type="ECO:0000256" key="4">
    <source>
        <dbReference type="ARBA" id="ARBA00022475"/>
    </source>
</evidence>
<comment type="subcellular location">
    <subcellularLocation>
        <location evidence="1">Cell membrane</location>
        <topology evidence="1">Multi-pass membrane protein</topology>
    </subcellularLocation>
</comment>
<dbReference type="PANTHER" id="PTHR30472:SF1">
    <property type="entry name" value="FE(3+) DICITRATE TRANSPORT SYSTEM PERMEASE PROTEIN FECC-RELATED"/>
    <property type="match status" value="1"/>
</dbReference>
<dbReference type="InterPro" id="IPR000522">
    <property type="entry name" value="ABC_transptr_permease_BtuC"/>
</dbReference>
<keyword evidence="10" id="KW-1185">Reference proteome</keyword>
<dbReference type="RefSeq" id="WP_344793641.1">
    <property type="nucleotide sequence ID" value="NZ_BAABAU010000001.1"/>
</dbReference>
<reference evidence="10" key="1">
    <citation type="journal article" date="2019" name="Int. J. Syst. Evol. Microbiol.">
        <title>The Global Catalogue of Microorganisms (GCM) 10K type strain sequencing project: providing services to taxonomists for standard genome sequencing and annotation.</title>
        <authorList>
            <consortium name="The Broad Institute Genomics Platform"/>
            <consortium name="The Broad Institute Genome Sequencing Center for Infectious Disease"/>
            <person name="Wu L."/>
            <person name="Ma J."/>
        </authorList>
    </citation>
    <scope>NUCLEOTIDE SEQUENCE [LARGE SCALE GENOMIC DNA]</scope>
    <source>
        <strain evidence="10">JCM 17442</strain>
    </source>
</reference>
<dbReference type="CDD" id="cd06550">
    <property type="entry name" value="TM_ABC_iron-siderophores_like"/>
    <property type="match status" value="1"/>
</dbReference>
<evidence type="ECO:0000256" key="3">
    <source>
        <dbReference type="ARBA" id="ARBA00022448"/>
    </source>
</evidence>
<feature type="transmembrane region" description="Helical" evidence="8">
    <location>
        <begin position="29"/>
        <end position="52"/>
    </location>
</feature>
<keyword evidence="4" id="KW-1003">Cell membrane</keyword>
<keyword evidence="5 8" id="KW-0812">Transmembrane</keyword>
<dbReference type="InterPro" id="IPR037294">
    <property type="entry name" value="ABC_BtuC-like"/>
</dbReference>